<accession>A0A2U8E000</accession>
<dbReference type="PANTHER" id="PTHR43390">
    <property type="entry name" value="SIGNAL PEPTIDASE I"/>
    <property type="match status" value="1"/>
</dbReference>
<evidence type="ECO:0000259" key="4">
    <source>
        <dbReference type="Pfam" id="PF10502"/>
    </source>
</evidence>
<keyword evidence="3" id="KW-0378">Hydrolase</keyword>
<dbReference type="SUPFAM" id="SSF51306">
    <property type="entry name" value="LexA/Signal peptidase"/>
    <property type="match status" value="1"/>
</dbReference>
<dbReference type="Proteomes" id="UP000244896">
    <property type="component" value="Chromosome"/>
</dbReference>
<feature type="domain" description="Peptidase S26" evidence="4">
    <location>
        <begin position="286"/>
        <end position="427"/>
    </location>
</feature>
<dbReference type="GO" id="GO:0004252">
    <property type="term" value="F:serine-type endopeptidase activity"/>
    <property type="evidence" value="ECO:0007669"/>
    <property type="project" value="InterPro"/>
</dbReference>
<reference evidence="5 6" key="1">
    <citation type="journal article" date="2018" name="Syst. Appl. Microbiol.">
        <title>Ereboglobus luteus gen. nov. sp. nov. from cockroach guts, and new insights into the oxygen relationship of the genera Opitutus and Didymococcus (Verrucomicrobia: Opitutaceae).</title>
        <authorList>
            <person name="Tegtmeier D."/>
            <person name="Belitz A."/>
            <person name="Radek R."/>
            <person name="Heimerl T."/>
            <person name="Brune A."/>
        </authorList>
    </citation>
    <scope>NUCLEOTIDE SEQUENCE [LARGE SCALE GENOMIC DNA]</scope>
    <source>
        <strain evidence="5 6">Ho45</strain>
    </source>
</reference>
<evidence type="ECO:0000313" key="5">
    <source>
        <dbReference type="EMBL" id="AWI08166.1"/>
    </source>
</evidence>
<evidence type="ECO:0000256" key="2">
    <source>
        <dbReference type="ARBA" id="ARBA00019232"/>
    </source>
</evidence>
<keyword evidence="6" id="KW-1185">Reference proteome</keyword>
<dbReference type="EC" id="3.4.21.89" evidence="3"/>
<keyword evidence="3" id="KW-0645">Protease</keyword>
<organism evidence="5 6">
    <name type="scientific">Ereboglobus luteus</name>
    <dbReference type="NCBI Taxonomy" id="1796921"/>
    <lineage>
        <taxon>Bacteria</taxon>
        <taxon>Pseudomonadati</taxon>
        <taxon>Verrucomicrobiota</taxon>
        <taxon>Opitutia</taxon>
        <taxon>Opitutales</taxon>
        <taxon>Opitutaceae</taxon>
        <taxon>Ereboglobus</taxon>
    </lineage>
</organism>
<gene>
    <name evidence="5" type="primary">lepB</name>
    <name evidence="5" type="ORF">CKA38_01815</name>
</gene>
<dbReference type="RefSeq" id="WP_108823971.1">
    <property type="nucleotide sequence ID" value="NZ_CP023004.1"/>
</dbReference>
<evidence type="ECO:0000256" key="1">
    <source>
        <dbReference type="ARBA" id="ARBA00009370"/>
    </source>
</evidence>
<name>A0A2U8E000_9BACT</name>
<comment type="catalytic activity">
    <reaction evidence="3">
        <text>Cleavage of hydrophobic, N-terminal signal or leader sequences from secreted and periplasmic proteins.</text>
        <dbReference type="EC" id="3.4.21.89"/>
    </reaction>
</comment>
<dbReference type="InterPro" id="IPR019533">
    <property type="entry name" value="Peptidase_S26"/>
</dbReference>
<dbReference type="Pfam" id="PF10502">
    <property type="entry name" value="Peptidase_S26"/>
    <property type="match status" value="1"/>
</dbReference>
<dbReference type="Gene3D" id="2.10.109.10">
    <property type="entry name" value="Umud Fragment, subunit A"/>
    <property type="match status" value="1"/>
</dbReference>
<dbReference type="NCBIfam" id="TIGR02227">
    <property type="entry name" value="sigpep_I_bact"/>
    <property type="match status" value="1"/>
</dbReference>
<proteinExistence type="inferred from homology"/>
<dbReference type="InterPro" id="IPR000223">
    <property type="entry name" value="Pept_S26A_signal_pept_1"/>
</dbReference>
<dbReference type="PRINTS" id="PR00727">
    <property type="entry name" value="LEADERPTASE"/>
</dbReference>
<dbReference type="OrthoDB" id="9802919at2"/>
<dbReference type="PANTHER" id="PTHR43390:SF1">
    <property type="entry name" value="CHLOROPLAST PROCESSING PEPTIDASE"/>
    <property type="match status" value="1"/>
</dbReference>
<comment type="similarity">
    <text evidence="1 3">Belongs to the peptidase S26 family.</text>
</comment>
<protein>
    <recommendedName>
        <fullName evidence="2 3">Signal peptidase I</fullName>
        <ecNumber evidence="3">3.4.21.89</ecNumber>
    </recommendedName>
</protein>
<sequence length="438" mass="49439">MFGLFTSPDKQMRTNARNWLDVADRVFNYRRDELGEAELADLQKKTETLRTQVREKAGAEKLKLSIEELEPVLRKTGGRIYPHSGLREWVEFFVVAAILLIGMRQFFVQPFKIPTNSMWPTYNGMVPEVHAKIEDEPGAAANLFRKITLGASAHRVDAQAGGELLIPMANGRLLRSPSKGRQWLVFPQAQYQYEFYVGNEKRTPNGATGVEVRPMASVSVPQDFDMRMLLRDALAPDAPDFETALAKMDYVERTGSDSNGNPVRIQFFRTGKYVKEGERALSFDIITGDQLFVDRMSYHFVRPRVGSGFVFRTTNIPGTIDENRNHIDSYYIKRLGGQPGDKLQVRNGVLYRNGAPITGAKAFDDNATRSGKYRGYQDIGLLAEGKTYTVSEDGYIALGDNSYNSSDSRYWGEVPKKDAVGRPLWVFYPFTSHWGPAK</sequence>
<dbReference type="GO" id="GO:0006465">
    <property type="term" value="P:signal peptide processing"/>
    <property type="evidence" value="ECO:0007669"/>
    <property type="project" value="InterPro"/>
</dbReference>
<dbReference type="AlphaFoldDB" id="A0A2U8E000"/>
<dbReference type="KEGG" id="elut:CKA38_01815"/>
<dbReference type="GO" id="GO:0016020">
    <property type="term" value="C:membrane"/>
    <property type="evidence" value="ECO:0007669"/>
    <property type="project" value="UniProtKB-SubCell"/>
</dbReference>
<dbReference type="CDD" id="cd06530">
    <property type="entry name" value="S26_SPase_I"/>
    <property type="match status" value="1"/>
</dbReference>
<evidence type="ECO:0000256" key="3">
    <source>
        <dbReference type="RuleBase" id="RU362042"/>
    </source>
</evidence>
<evidence type="ECO:0000313" key="6">
    <source>
        <dbReference type="Proteomes" id="UP000244896"/>
    </source>
</evidence>
<dbReference type="EMBL" id="CP023004">
    <property type="protein sequence ID" value="AWI08166.1"/>
    <property type="molecule type" value="Genomic_DNA"/>
</dbReference>
<dbReference type="InterPro" id="IPR036286">
    <property type="entry name" value="LexA/Signal_pep-like_sf"/>
</dbReference>
<dbReference type="GO" id="GO:0009003">
    <property type="term" value="F:signal peptidase activity"/>
    <property type="evidence" value="ECO:0007669"/>
    <property type="project" value="UniProtKB-EC"/>
</dbReference>
<comment type="subcellular location">
    <subcellularLocation>
        <location evidence="3">Membrane</location>
        <topology evidence="3">Single-pass type II membrane protein</topology>
    </subcellularLocation>
</comment>